<evidence type="ECO:0000313" key="2">
    <source>
        <dbReference type="WBParaSite" id="TREG1_94820.1"/>
    </source>
</evidence>
<reference evidence="1" key="1">
    <citation type="submission" date="2022-06" db="EMBL/GenBank/DDBJ databases">
        <authorList>
            <person name="Berger JAMES D."/>
            <person name="Berger JAMES D."/>
        </authorList>
    </citation>
    <scope>NUCLEOTIDE SEQUENCE [LARGE SCALE GENOMIC DNA]</scope>
</reference>
<organism evidence="1 2">
    <name type="scientific">Trichobilharzia regenti</name>
    <name type="common">Nasal bird schistosome</name>
    <dbReference type="NCBI Taxonomy" id="157069"/>
    <lineage>
        <taxon>Eukaryota</taxon>
        <taxon>Metazoa</taxon>
        <taxon>Spiralia</taxon>
        <taxon>Lophotrochozoa</taxon>
        <taxon>Platyhelminthes</taxon>
        <taxon>Trematoda</taxon>
        <taxon>Digenea</taxon>
        <taxon>Strigeidida</taxon>
        <taxon>Schistosomatoidea</taxon>
        <taxon>Schistosomatidae</taxon>
        <taxon>Trichobilharzia</taxon>
    </lineage>
</organism>
<dbReference type="AlphaFoldDB" id="A0AA85KHS1"/>
<reference evidence="2" key="2">
    <citation type="submission" date="2023-11" db="UniProtKB">
        <authorList>
            <consortium name="WormBaseParasite"/>
        </authorList>
    </citation>
    <scope>IDENTIFICATION</scope>
</reference>
<keyword evidence="1" id="KW-1185">Reference proteome</keyword>
<dbReference type="WBParaSite" id="TREG1_94820.1">
    <property type="protein sequence ID" value="TREG1_94820.1"/>
    <property type="gene ID" value="TREG1_94820"/>
</dbReference>
<dbReference type="Proteomes" id="UP000050795">
    <property type="component" value="Unassembled WGS sequence"/>
</dbReference>
<name>A0AA85KHS1_TRIRE</name>
<proteinExistence type="predicted"/>
<protein>
    <submittedName>
        <fullName evidence="2">Uncharacterized protein</fullName>
    </submittedName>
</protein>
<sequence>MNTHLQHVHQRVQMVELDRSWNLSDFGINGLELIIAVRIQLNMQRSTFDSATGEFFIFFDNCEPFHSICRIRHAGADHYRRINQLDLRCSFQHVFVIS</sequence>
<evidence type="ECO:0000313" key="1">
    <source>
        <dbReference type="Proteomes" id="UP000050795"/>
    </source>
</evidence>
<accession>A0AA85KHS1</accession>